<gene>
    <name evidence="1" type="ORF">MIMGU_mgv1a0171551mg</name>
</gene>
<dbReference type="EMBL" id="KI630513">
    <property type="protein sequence ID" value="EYU37868.1"/>
    <property type="molecule type" value="Genomic_DNA"/>
</dbReference>
<name>A0A022RC05_ERYGU</name>
<evidence type="ECO:0000313" key="2">
    <source>
        <dbReference type="Proteomes" id="UP000030748"/>
    </source>
</evidence>
<keyword evidence="2" id="KW-1185">Reference proteome</keyword>
<organism evidence="1 2">
    <name type="scientific">Erythranthe guttata</name>
    <name type="common">Yellow monkey flower</name>
    <name type="synonym">Mimulus guttatus</name>
    <dbReference type="NCBI Taxonomy" id="4155"/>
    <lineage>
        <taxon>Eukaryota</taxon>
        <taxon>Viridiplantae</taxon>
        <taxon>Streptophyta</taxon>
        <taxon>Embryophyta</taxon>
        <taxon>Tracheophyta</taxon>
        <taxon>Spermatophyta</taxon>
        <taxon>Magnoliopsida</taxon>
        <taxon>eudicotyledons</taxon>
        <taxon>Gunneridae</taxon>
        <taxon>Pentapetalae</taxon>
        <taxon>asterids</taxon>
        <taxon>lamiids</taxon>
        <taxon>Lamiales</taxon>
        <taxon>Phrymaceae</taxon>
        <taxon>Erythranthe</taxon>
    </lineage>
</organism>
<dbReference type="STRING" id="4155.A0A022RC05"/>
<reference evidence="1 2" key="1">
    <citation type="journal article" date="2013" name="Proc. Natl. Acad. Sci. U.S.A.">
        <title>Fine-scale variation in meiotic recombination in Mimulus inferred from population shotgun sequencing.</title>
        <authorList>
            <person name="Hellsten U."/>
            <person name="Wright K.M."/>
            <person name="Jenkins J."/>
            <person name="Shu S."/>
            <person name="Yuan Y."/>
            <person name="Wessler S.R."/>
            <person name="Schmutz J."/>
            <person name="Willis J.H."/>
            <person name="Rokhsar D.S."/>
        </authorList>
    </citation>
    <scope>NUCLEOTIDE SEQUENCE [LARGE SCALE GENOMIC DNA]</scope>
    <source>
        <strain evidence="2">cv. DUN x IM62</strain>
    </source>
</reference>
<evidence type="ECO:0000313" key="1">
    <source>
        <dbReference type="EMBL" id="EYU37867.1"/>
    </source>
</evidence>
<dbReference type="AlphaFoldDB" id="A0A022RC05"/>
<dbReference type="EMBL" id="KI630513">
    <property type="protein sequence ID" value="EYU37867.1"/>
    <property type="molecule type" value="Genomic_DNA"/>
</dbReference>
<protein>
    <submittedName>
        <fullName evidence="1">Uncharacterized protein</fullName>
    </submittedName>
</protein>
<dbReference type="EMBL" id="KI630513">
    <property type="protein sequence ID" value="EYU37866.1"/>
    <property type="molecule type" value="Genomic_DNA"/>
</dbReference>
<dbReference type="Proteomes" id="UP000030748">
    <property type="component" value="Unassembled WGS sequence"/>
</dbReference>
<accession>A0A022RC05</accession>
<sequence length="31" mass="3434">PWAPGGTKFCRNPTPPAGIEIIYNFGREDND</sequence>
<feature type="non-terminal residue" evidence="1">
    <location>
        <position position="1"/>
    </location>
</feature>
<proteinExistence type="predicted"/>